<gene>
    <name evidence="6" type="ORF">V5O48_003168</name>
</gene>
<dbReference type="Pfam" id="PF03547">
    <property type="entry name" value="Mem_trans"/>
    <property type="match status" value="1"/>
</dbReference>
<keyword evidence="2 5" id="KW-0812">Transmembrane</keyword>
<dbReference type="InterPro" id="IPR040254">
    <property type="entry name" value="Ecm3-like"/>
</dbReference>
<sequence length="460" mass="49946">MSRSAESLIYSGIAPLVKTYLTVGLGYLLARRDLFPSAASRGASQIAVNVASPCLIFSSMVLAFDNENIADIGPLSLVACIYMLAGFLGGVLIREWFYVPRNFWYGIIVLTTISNWGNLPVSILMTVTKQAPFDPITDPDLAVSYVSVFTFTSTLVFWGFLANTLAWDYAAGVPQGVDAEKRYQWYEKPIGGFFSRYLLPRPPAKLKEDCEHPEKGCAVLTSSVDPEIPPPNTLSTFTDHPGVEDSRSSVTVASDRAASILDHASQSPPHRSAWARRVLRILATVISPNIIAIMISIPCAVIPQLKALFVLTENGPFWKAPDGRPPLSVIYDLKRPFLKTAKSVGSLTVPLSLILLGASFARAKVPRPLSRLPIPAMLAASALKLVIIPAMGVLLVQGMVQTSLIPVDAKAEKFVAMFLAGTPPAVNQLIISSLYCPDGELDTLTAFLLVQYFFMFFSSA</sequence>
<dbReference type="Proteomes" id="UP001465976">
    <property type="component" value="Unassembled WGS sequence"/>
</dbReference>
<feature type="transmembrane region" description="Helical" evidence="5">
    <location>
        <begin position="281"/>
        <end position="303"/>
    </location>
</feature>
<comment type="subcellular location">
    <subcellularLocation>
        <location evidence="1">Membrane</location>
        <topology evidence="1">Multi-pass membrane protein</topology>
    </subcellularLocation>
</comment>
<feature type="transmembrane region" description="Helical" evidence="5">
    <location>
        <begin position="12"/>
        <end position="30"/>
    </location>
</feature>
<keyword evidence="7" id="KW-1185">Reference proteome</keyword>
<evidence type="ECO:0000313" key="6">
    <source>
        <dbReference type="EMBL" id="KAL0578844.1"/>
    </source>
</evidence>
<keyword evidence="4 5" id="KW-0472">Membrane</keyword>
<accession>A0ABR3FTN8</accession>
<evidence type="ECO:0000256" key="3">
    <source>
        <dbReference type="ARBA" id="ARBA00022989"/>
    </source>
</evidence>
<evidence type="ECO:0000256" key="4">
    <source>
        <dbReference type="ARBA" id="ARBA00023136"/>
    </source>
</evidence>
<comment type="caution">
    <text evidence="6">The sequence shown here is derived from an EMBL/GenBank/DDBJ whole genome shotgun (WGS) entry which is preliminary data.</text>
</comment>
<dbReference type="PANTHER" id="PTHR31274">
    <property type="entry name" value="PROTEIN ECM3"/>
    <property type="match status" value="1"/>
</dbReference>
<evidence type="ECO:0000256" key="2">
    <source>
        <dbReference type="ARBA" id="ARBA00022692"/>
    </source>
</evidence>
<reference evidence="6 7" key="1">
    <citation type="submission" date="2024-02" db="EMBL/GenBank/DDBJ databases">
        <title>A draft genome for the cacao thread blight pathogen Marasmius crinis-equi.</title>
        <authorList>
            <person name="Cohen S.P."/>
            <person name="Baruah I.K."/>
            <person name="Amoako-Attah I."/>
            <person name="Bukari Y."/>
            <person name="Meinhardt L.W."/>
            <person name="Bailey B.A."/>
        </authorList>
    </citation>
    <scope>NUCLEOTIDE SEQUENCE [LARGE SCALE GENOMIC DNA]</scope>
    <source>
        <strain evidence="6 7">GH-76</strain>
    </source>
</reference>
<name>A0ABR3FTN8_9AGAR</name>
<evidence type="ECO:0000256" key="5">
    <source>
        <dbReference type="SAM" id="Phobius"/>
    </source>
</evidence>
<keyword evidence="3 5" id="KW-1133">Transmembrane helix</keyword>
<feature type="transmembrane region" description="Helical" evidence="5">
    <location>
        <begin position="142"/>
        <end position="161"/>
    </location>
</feature>
<organism evidence="6 7">
    <name type="scientific">Marasmius crinis-equi</name>
    <dbReference type="NCBI Taxonomy" id="585013"/>
    <lineage>
        <taxon>Eukaryota</taxon>
        <taxon>Fungi</taxon>
        <taxon>Dikarya</taxon>
        <taxon>Basidiomycota</taxon>
        <taxon>Agaricomycotina</taxon>
        <taxon>Agaricomycetes</taxon>
        <taxon>Agaricomycetidae</taxon>
        <taxon>Agaricales</taxon>
        <taxon>Marasmiineae</taxon>
        <taxon>Marasmiaceae</taxon>
        <taxon>Marasmius</taxon>
    </lineage>
</organism>
<dbReference type="InterPro" id="IPR004776">
    <property type="entry name" value="Mem_transp_PIN-like"/>
</dbReference>
<dbReference type="PANTHER" id="PTHR31274:SF1">
    <property type="entry name" value="AGL149CP"/>
    <property type="match status" value="1"/>
</dbReference>
<feature type="transmembrane region" description="Helical" evidence="5">
    <location>
        <begin position="75"/>
        <end position="93"/>
    </location>
</feature>
<dbReference type="EMBL" id="JBAHYK010000082">
    <property type="protein sequence ID" value="KAL0578844.1"/>
    <property type="molecule type" value="Genomic_DNA"/>
</dbReference>
<protein>
    <recommendedName>
        <fullName evidence="8">Auxin efflux carrier</fullName>
    </recommendedName>
</protein>
<evidence type="ECO:0000256" key="1">
    <source>
        <dbReference type="ARBA" id="ARBA00004141"/>
    </source>
</evidence>
<feature type="transmembrane region" description="Helical" evidence="5">
    <location>
        <begin position="105"/>
        <end position="127"/>
    </location>
</feature>
<feature type="transmembrane region" description="Helical" evidence="5">
    <location>
        <begin position="375"/>
        <end position="396"/>
    </location>
</feature>
<proteinExistence type="predicted"/>
<evidence type="ECO:0008006" key="8">
    <source>
        <dbReference type="Google" id="ProtNLM"/>
    </source>
</evidence>
<evidence type="ECO:0000313" key="7">
    <source>
        <dbReference type="Proteomes" id="UP001465976"/>
    </source>
</evidence>